<accession>A0A848HFU3</accession>
<dbReference type="Gene3D" id="3.40.190.150">
    <property type="entry name" value="Bordetella uptake gene, domain 1"/>
    <property type="match status" value="1"/>
</dbReference>
<gene>
    <name evidence="3" type="ORF">HHL11_26830</name>
</gene>
<dbReference type="PROSITE" id="PS51318">
    <property type="entry name" value="TAT"/>
    <property type="match status" value="1"/>
</dbReference>
<dbReference type="InterPro" id="IPR042100">
    <property type="entry name" value="Bug_dom1"/>
</dbReference>
<name>A0A848HFU3_9BURK</name>
<dbReference type="PANTHER" id="PTHR42928:SF5">
    <property type="entry name" value="BLR1237 PROTEIN"/>
    <property type="match status" value="1"/>
</dbReference>
<dbReference type="Proteomes" id="UP000541185">
    <property type="component" value="Unassembled WGS sequence"/>
</dbReference>
<dbReference type="RefSeq" id="WP_169421673.1">
    <property type="nucleotide sequence ID" value="NZ_JABBFX010000003.1"/>
</dbReference>
<comment type="caution">
    <text evidence="3">The sequence shown here is derived from an EMBL/GenBank/DDBJ whole genome shotgun (WGS) entry which is preliminary data.</text>
</comment>
<dbReference type="PANTHER" id="PTHR42928">
    <property type="entry name" value="TRICARBOXYLATE-BINDING PROTEIN"/>
    <property type="match status" value="1"/>
</dbReference>
<dbReference type="EMBL" id="JABBFX010000003">
    <property type="protein sequence ID" value="NML47393.1"/>
    <property type="molecule type" value="Genomic_DNA"/>
</dbReference>
<protein>
    <submittedName>
        <fullName evidence="3">Tripartite tricarboxylate transporter substrate binding protein</fullName>
    </submittedName>
</protein>
<dbReference type="Gene3D" id="3.40.190.10">
    <property type="entry name" value="Periplasmic binding protein-like II"/>
    <property type="match status" value="1"/>
</dbReference>
<dbReference type="InterPro" id="IPR006311">
    <property type="entry name" value="TAT_signal"/>
</dbReference>
<keyword evidence="4" id="KW-1185">Reference proteome</keyword>
<comment type="similarity">
    <text evidence="1">Belongs to the UPF0065 (bug) family.</text>
</comment>
<organism evidence="3 4">
    <name type="scientific">Ramlibacter agri</name>
    <dbReference type="NCBI Taxonomy" id="2728837"/>
    <lineage>
        <taxon>Bacteria</taxon>
        <taxon>Pseudomonadati</taxon>
        <taxon>Pseudomonadota</taxon>
        <taxon>Betaproteobacteria</taxon>
        <taxon>Burkholderiales</taxon>
        <taxon>Comamonadaceae</taxon>
        <taxon>Ramlibacter</taxon>
    </lineage>
</organism>
<dbReference type="AlphaFoldDB" id="A0A848HFU3"/>
<dbReference type="InterPro" id="IPR005064">
    <property type="entry name" value="BUG"/>
</dbReference>
<feature type="signal peptide" evidence="2">
    <location>
        <begin position="1"/>
        <end position="29"/>
    </location>
</feature>
<dbReference type="Pfam" id="PF03401">
    <property type="entry name" value="TctC"/>
    <property type="match status" value="1"/>
</dbReference>
<proteinExistence type="inferred from homology"/>
<evidence type="ECO:0000313" key="3">
    <source>
        <dbReference type="EMBL" id="NML47393.1"/>
    </source>
</evidence>
<reference evidence="3 4" key="1">
    <citation type="submission" date="2020-04" db="EMBL/GenBank/DDBJ databases">
        <title>Ramlibacter sp. G-1-2-2 isolated from soil.</title>
        <authorList>
            <person name="Dahal R.H."/>
        </authorList>
    </citation>
    <scope>NUCLEOTIDE SEQUENCE [LARGE SCALE GENOMIC DNA]</scope>
    <source>
        <strain evidence="3 4">G-1-2-2</strain>
    </source>
</reference>
<dbReference type="PIRSF" id="PIRSF017082">
    <property type="entry name" value="YflP"/>
    <property type="match status" value="1"/>
</dbReference>
<keyword evidence="2" id="KW-0732">Signal</keyword>
<evidence type="ECO:0000256" key="1">
    <source>
        <dbReference type="ARBA" id="ARBA00006987"/>
    </source>
</evidence>
<evidence type="ECO:0000313" key="4">
    <source>
        <dbReference type="Proteomes" id="UP000541185"/>
    </source>
</evidence>
<feature type="chain" id="PRO_5032900272" evidence="2">
    <location>
        <begin position="30"/>
        <end position="327"/>
    </location>
</feature>
<evidence type="ECO:0000256" key="2">
    <source>
        <dbReference type="SAM" id="SignalP"/>
    </source>
</evidence>
<dbReference type="SUPFAM" id="SSF53850">
    <property type="entry name" value="Periplasmic binding protein-like II"/>
    <property type="match status" value="1"/>
</dbReference>
<sequence length="327" mass="33964">MTHGTPLSRRQFALLSGAVLSGLSGAAQAQAFPARPITLLVGFAPGGITDALARMVAPLLSDELKQPVVIDNRAGASGSIATALLAAAPKDGYTLGVISNGHGHNKLLIKGIHYDPVADFSVVGGIAQNPMVVLVQPSSPYRTMADLIAAGQRNGGLHYGHGGTGTLPHLLPELIARQHKTQWVDVPYRGSAPALVDLMAGQVAFVMDLLQTSLPYVEGGKLRAIAVTSKARVSQLPNVPTLAEGVLPGVDAQGFYGILAPAGVPQDVLAKLQGALARAVRKPDFVDRLHAAGSTPITESPSEFMKFVAADGKRWTDLIVALGLQPA</sequence>